<evidence type="ECO:0000256" key="7">
    <source>
        <dbReference type="ARBA" id="ARBA00022679"/>
    </source>
</evidence>
<comment type="function">
    <text evidence="1">Catalyzes the phosphorylation of the beta-carboxyl group of aspartic acid with ATP to yield 4-phospho-L-aspartate, which is involved in the branched biosynthetic pathway leading to the biosynthesis of amino acids threonine, isoleucine and methionine.</text>
</comment>
<dbReference type="AlphaFoldDB" id="E6MK31"/>
<dbReference type="InterPro" id="IPR054352">
    <property type="entry name" value="ACT_Aspartokinase"/>
</dbReference>
<dbReference type="NCBIfam" id="NF005154">
    <property type="entry name" value="PRK06635.1-2"/>
    <property type="match status" value="1"/>
</dbReference>
<dbReference type="CDD" id="cd04923">
    <property type="entry name" value="ACT_AK-LysC-DapG-like_2"/>
    <property type="match status" value="1"/>
</dbReference>
<dbReference type="Proteomes" id="UP000004754">
    <property type="component" value="Unassembled WGS sequence"/>
</dbReference>
<accession>E6MK31</accession>
<dbReference type="GO" id="GO:0009090">
    <property type="term" value="P:homoserine biosynthetic process"/>
    <property type="evidence" value="ECO:0007669"/>
    <property type="project" value="TreeGrafter"/>
</dbReference>
<dbReference type="EC" id="2.7.2.4" evidence="15"/>
<feature type="binding site" evidence="14">
    <location>
        <position position="193"/>
    </location>
    <ligand>
        <name>ATP</name>
        <dbReference type="ChEBI" id="CHEBI:30616"/>
    </ligand>
</feature>
<evidence type="ECO:0000256" key="10">
    <source>
        <dbReference type="ARBA" id="ARBA00022840"/>
    </source>
</evidence>
<dbReference type="CDD" id="cd04261">
    <property type="entry name" value="AAK_AKii-LysC-BS"/>
    <property type="match status" value="1"/>
</dbReference>
<dbReference type="GO" id="GO:0005829">
    <property type="term" value="C:cytosol"/>
    <property type="evidence" value="ECO:0007669"/>
    <property type="project" value="TreeGrafter"/>
</dbReference>
<gene>
    <name evidence="18" type="ORF">HMP0721_2367</name>
</gene>
<comment type="caution">
    <text evidence="18">The sequence shown here is derived from an EMBL/GenBank/DDBJ whole genome shotgun (WGS) entry which is preliminary data.</text>
</comment>
<dbReference type="NCBIfam" id="TIGR00657">
    <property type="entry name" value="asp_kinases"/>
    <property type="match status" value="1"/>
</dbReference>
<dbReference type="EMBL" id="AEQN01000033">
    <property type="protein sequence ID" value="EFV00550.1"/>
    <property type="molecule type" value="Genomic_DNA"/>
</dbReference>
<feature type="binding site" evidence="14">
    <location>
        <begin position="187"/>
        <end position="188"/>
    </location>
    <ligand>
        <name>ATP</name>
        <dbReference type="ChEBI" id="CHEBI:30616"/>
    </ligand>
</feature>
<keyword evidence="11" id="KW-0220">Diaminopimelate biosynthesis</keyword>
<dbReference type="InterPro" id="IPR036393">
    <property type="entry name" value="AceGlu_kinase-like_sf"/>
</dbReference>
<dbReference type="InterPro" id="IPR041740">
    <property type="entry name" value="AKii-LysC-BS"/>
</dbReference>
<comment type="similarity">
    <text evidence="5 15">Belongs to the aspartokinase family.</text>
</comment>
<comment type="pathway">
    <text evidence="4 16">Amino-acid biosynthesis; L-threonine biosynthesis; L-threonine from L-aspartate: step 1/5.</text>
</comment>
<sequence>MVLRKKSRQTQRENPMNTIVQKYGGTSMGTIDRIKNVARRIIAKKEQGNRMVVVVSAMGKSTDQLVAMAYAINDRPPKREMDMLLATGEQVSISMLSMALAEMGQKAISFTGPQVGIKTKGVHGRARIMDIDTTKITQALADDSVVIVAGFQGVNENDDITTLGRGGSDTSAVALSCVLHCPCEIYTDVDGIYGVDPRLYPPAKKLDVVSYDEMLEMASLGAGVMHTRSIELGRKYNADITVASSIHDVPGTLITASAAATQKPITGMAVYNDEMMVSIKNVPYDVNISARLFSALAAAGINVDMISQTSPIADRMHISFSASHDDIDALEKALAEFQAAYPQTAVDLREDAVKMSVVGSGMKAHPGVASKFFRLLSAQHFPILMVTTSDIRISCMIPAEARERAVMAVADGFEL</sequence>
<keyword evidence="10 14" id="KW-0067">ATP-binding</keyword>
<dbReference type="PROSITE" id="PS00324">
    <property type="entry name" value="ASPARTOKINASE"/>
    <property type="match status" value="1"/>
</dbReference>
<dbReference type="GO" id="GO:0004072">
    <property type="term" value="F:aspartate kinase activity"/>
    <property type="evidence" value="ECO:0007669"/>
    <property type="project" value="UniProtKB-EC"/>
</dbReference>
<dbReference type="SUPFAM" id="SSF55021">
    <property type="entry name" value="ACT-like"/>
    <property type="match status" value="2"/>
</dbReference>
<feature type="binding site" evidence="14">
    <location>
        <position position="198"/>
    </location>
    <ligand>
        <name>ATP</name>
        <dbReference type="ChEBI" id="CHEBI:30616"/>
    </ligand>
</feature>
<dbReference type="InterPro" id="IPR001341">
    <property type="entry name" value="Asp_kinase"/>
</dbReference>
<feature type="binding site" evidence="14">
    <location>
        <begin position="22"/>
        <end position="25"/>
    </location>
    <ligand>
        <name>ATP</name>
        <dbReference type="ChEBI" id="CHEBI:30616"/>
    </ligand>
</feature>
<keyword evidence="19" id="KW-1185">Reference proteome</keyword>
<dbReference type="GO" id="GO:0009088">
    <property type="term" value="P:threonine biosynthetic process"/>
    <property type="evidence" value="ECO:0007669"/>
    <property type="project" value="UniProtKB-UniPathway"/>
</dbReference>
<dbReference type="eggNOG" id="COG0527">
    <property type="taxonomic scope" value="Bacteria"/>
</dbReference>
<dbReference type="GO" id="GO:0009089">
    <property type="term" value="P:lysine biosynthetic process via diaminopimelate"/>
    <property type="evidence" value="ECO:0007669"/>
    <property type="project" value="UniProtKB-UniPathway"/>
</dbReference>
<keyword evidence="8 14" id="KW-0547">Nucleotide-binding</keyword>
<evidence type="ECO:0000256" key="16">
    <source>
        <dbReference type="RuleBase" id="RU004249"/>
    </source>
</evidence>
<organism evidence="18 19">
    <name type="scientific">Pseudoramibacter alactolyticus ATCC 23263</name>
    <dbReference type="NCBI Taxonomy" id="887929"/>
    <lineage>
        <taxon>Bacteria</taxon>
        <taxon>Bacillati</taxon>
        <taxon>Bacillota</taxon>
        <taxon>Clostridia</taxon>
        <taxon>Eubacteriales</taxon>
        <taxon>Eubacteriaceae</taxon>
        <taxon>Pseudoramibacter</taxon>
    </lineage>
</organism>
<evidence type="ECO:0000256" key="3">
    <source>
        <dbReference type="ARBA" id="ARBA00004986"/>
    </source>
</evidence>
<dbReference type="PANTHER" id="PTHR21499:SF3">
    <property type="entry name" value="ASPARTOKINASE"/>
    <property type="match status" value="1"/>
</dbReference>
<keyword evidence="6 16" id="KW-0028">Amino-acid biosynthesis</keyword>
<dbReference type="UniPathway" id="UPA00034">
    <property type="reaction ID" value="UER00015"/>
</dbReference>
<dbReference type="PIRSF" id="PIRSF000726">
    <property type="entry name" value="Asp_kin"/>
    <property type="match status" value="1"/>
</dbReference>
<evidence type="ECO:0000256" key="1">
    <source>
        <dbReference type="ARBA" id="ARBA00003121"/>
    </source>
</evidence>
<dbReference type="Pfam" id="PF22468">
    <property type="entry name" value="ACT_9"/>
    <property type="match status" value="2"/>
</dbReference>
<dbReference type="NCBIfam" id="NF005155">
    <property type="entry name" value="PRK06635.1-4"/>
    <property type="match status" value="1"/>
</dbReference>
<dbReference type="SUPFAM" id="SSF53633">
    <property type="entry name" value="Carbamate kinase-like"/>
    <property type="match status" value="1"/>
</dbReference>
<dbReference type="Gene3D" id="3.40.1160.10">
    <property type="entry name" value="Acetylglutamate kinase-like"/>
    <property type="match status" value="1"/>
</dbReference>
<proteinExistence type="inferred from homology"/>
<dbReference type="InterPro" id="IPR001048">
    <property type="entry name" value="Asp/Glu/Uridylate_kinase"/>
</dbReference>
<evidence type="ECO:0000256" key="6">
    <source>
        <dbReference type="ARBA" id="ARBA00022605"/>
    </source>
</evidence>
<evidence type="ECO:0000256" key="12">
    <source>
        <dbReference type="ARBA" id="ARBA00023154"/>
    </source>
</evidence>
<evidence type="ECO:0000256" key="9">
    <source>
        <dbReference type="ARBA" id="ARBA00022777"/>
    </source>
</evidence>
<keyword evidence="9 15" id="KW-0418">Kinase</keyword>
<dbReference type="HOGENOM" id="CLU_009116_3_2_9"/>
<evidence type="ECO:0000256" key="4">
    <source>
        <dbReference type="ARBA" id="ARBA00005139"/>
    </source>
</evidence>
<feature type="domain" description="ACT" evidence="17">
    <location>
        <begin position="277"/>
        <end position="348"/>
    </location>
</feature>
<feature type="binding site" evidence="14">
    <location>
        <position position="62"/>
    </location>
    <ligand>
        <name>substrate</name>
    </ligand>
</feature>
<dbReference type="Gene3D" id="3.30.2130.10">
    <property type="entry name" value="VC0802-like"/>
    <property type="match status" value="1"/>
</dbReference>
<evidence type="ECO:0000256" key="5">
    <source>
        <dbReference type="ARBA" id="ARBA00010122"/>
    </source>
</evidence>
<evidence type="ECO:0000256" key="2">
    <source>
        <dbReference type="ARBA" id="ARBA00004766"/>
    </source>
</evidence>
<protein>
    <recommendedName>
        <fullName evidence="15">Aspartokinase</fullName>
        <ecNumber evidence="15">2.7.2.4</ecNumber>
    </recommendedName>
</protein>
<evidence type="ECO:0000256" key="11">
    <source>
        <dbReference type="ARBA" id="ARBA00022915"/>
    </source>
</evidence>
<dbReference type="PROSITE" id="PS51671">
    <property type="entry name" value="ACT"/>
    <property type="match status" value="1"/>
</dbReference>
<evidence type="ECO:0000313" key="18">
    <source>
        <dbReference type="EMBL" id="EFV00550.1"/>
    </source>
</evidence>
<evidence type="ECO:0000256" key="14">
    <source>
        <dbReference type="PIRSR" id="PIRSR000726-1"/>
    </source>
</evidence>
<comment type="pathway">
    <text evidence="3 16">Amino-acid biosynthesis; L-methionine biosynthesis via de novo pathway; L-homoserine from L-aspartate: step 1/3.</text>
</comment>
<dbReference type="Pfam" id="PF00696">
    <property type="entry name" value="AA_kinase"/>
    <property type="match status" value="1"/>
</dbReference>
<dbReference type="UniPathway" id="UPA00051">
    <property type="reaction ID" value="UER00462"/>
</dbReference>
<dbReference type="InterPro" id="IPR018042">
    <property type="entry name" value="Aspartate_kinase_CS"/>
</dbReference>
<dbReference type="STRING" id="887929.HMP0721_2367"/>
<dbReference type="InterPro" id="IPR045865">
    <property type="entry name" value="ACT-like_dom_sf"/>
</dbReference>
<dbReference type="InterPro" id="IPR005260">
    <property type="entry name" value="Asp_kin_monofn"/>
</dbReference>
<reference evidence="18 19" key="1">
    <citation type="submission" date="2010-12" db="EMBL/GenBank/DDBJ databases">
        <authorList>
            <person name="Muzny D."/>
            <person name="Qin X."/>
            <person name="Deng J."/>
            <person name="Jiang H."/>
            <person name="Liu Y."/>
            <person name="Qu J."/>
            <person name="Song X.-Z."/>
            <person name="Zhang L."/>
            <person name="Thornton R."/>
            <person name="Coyle M."/>
            <person name="Francisco L."/>
            <person name="Jackson L."/>
            <person name="Javaid M."/>
            <person name="Korchina V."/>
            <person name="Kovar C."/>
            <person name="Mata R."/>
            <person name="Mathew T."/>
            <person name="Ngo R."/>
            <person name="Nguyen L."/>
            <person name="Nguyen N."/>
            <person name="Okwuonu G."/>
            <person name="Ongeri F."/>
            <person name="Pham C."/>
            <person name="Simmons D."/>
            <person name="Wilczek-Boney K."/>
            <person name="Hale W."/>
            <person name="Jakkamsetti A."/>
            <person name="Pham P."/>
            <person name="Ruth R."/>
            <person name="San Lucas F."/>
            <person name="Warren J."/>
            <person name="Zhang J."/>
            <person name="Zhao Z."/>
            <person name="Zhou C."/>
            <person name="Zhu D."/>
            <person name="Lee S."/>
            <person name="Bess C."/>
            <person name="Blankenburg K."/>
            <person name="Forbes L."/>
            <person name="Fu Q."/>
            <person name="Gubbala S."/>
            <person name="Hirani K."/>
            <person name="Jayaseelan J.C."/>
            <person name="Lara F."/>
            <person name="Munidasa M."/>
            <person name="Palculict T."/>
            <person name="Patil S."/>
            <person name="Pu L.-L."/>
            <person name="Saada N."/>
            <person name="Tang L."/>
            <person name="Weissenberger G."/>
            <person name="Zhu Y."/>
            <person name="Hemphill L."/>
            <person name="Shang Y."/>
            <person name="Youmans B."/>
            <person name="Ayvaz T."/>
            <person name="Ross M."/>
            <person name="Santibanez J."/>
            <person name="Aqrawi P."/>
            <person name="Gross S."/>
            <person name="Joshi V."/>
            <person name="Fowler G."/>
            <person name="Nazareth L."/>
            <person name="Reid J."/>
            <person name="Worley K."/>
            <person name="Petrosino J."/>
            <person name="Highlander S."/>
            <person name="Gibbs R."/>
        </authorList>
    </citation>
    <scope>NUCLEOTIDE SEQUENCE [LARGE SCALE GENOMIC DNA]</scope>
    <source>
        <strain evidence="18 19">ATCC 23263</strain>
    </source>
</reference>
<keyword evidence="12" id="KW-0457">Lysine biosynthesis</keyword>
<dbReference type="FunFam" id="3.40.1160.10:FF:000002">
    <property type="entry name" value="Aspartokinase"/>
    <property type="match status" value="1"/>
</dbReference>
<dbReference type="GO" id="GO:0019877">
    <property type="term" value="P:diaminopimelate biosynthetic process"/>
    <property type="evidence" value="ECO:0007669"/>
    <property type="project" value="UniProtKB-KW"/>
</dbReference>
<evidence type="ECO:0000256" key="13">
    <source>
        <dbReference type="ARBA" id="ARBA00047872"/>
    </source>
</evidence>
<dbReference type="InterPro" id="IPR002912">
    <property type="entry name" value="ACT_dom"/>
</dbReference>
<name>E6MK31_9FIRM</name>
<evidence type="ECO:0000256" key="15">
    <source>
        <dbReference type="RuleBase" id="RU003448"/>
    </source>
</evidence>
<dbReference type="UniPathway" id="UPA00050">
    <property type="reaction ID" value="UER00461"/>
</dbReference>
<feature type="binding site" evidence="14">
    <location>
        <position position="89"/>
    </location>
    <ligand>
        <name>substrate</name>
    </ligand>
</feature>
<evidence type="ECO:0000259" key="17">
    <source>
        <dbReference type="PROSITE" id="PS51671"/>
    </source>
</evidence>
<evidence type="ECO:0000256" key="8">
    <source>
        <dbReference type="ARBA" id="ARBA00022741"/>
    </source>
</evidence>
<keyword evidence="7 15" id="KW-0808">Transferase</keyword>
<dbReference type="CDD" id="cd04891">
    <property type="entry name" value="ACT_AK-LysC-DapG-like_1"/>
    <property type="match status" value="1"/>
</dbReference>
<dbReference type="GO" id="GO:0005524">
    <property type="term" value="F:ATP binding"/>
    <property type="evidence" value="ECO:0007669"/>
    <property type="project" value="UniProtKB-KW"/>
</dbReference>
<comment type="catalytic activity">
    <reaction evidence="13 15">
        <text>L-aspartate + ATP = 4-phospho-L-aspartate + ADP</text>
        <dbReference type="Rhea" id="RHEA:23776"/>
        <dbReference type="ChEBI" id="CHEBI:29991"/>
        <dbReference type="ChEBI" id="CHEBI:30616"/>
        <dbReference type="ChEBI" id="CHEBI:57535"/>
        <dbReference type="ChEBI" id="CHEBI:456216"/>
        <dbReference type="EC" id="2.7.2.4"/>
    </reaction>
</comment>
<dbReference type="PANTHER" id="PTHR21499">
    <property type="entry name" value="ASPARTATE KINASE"/>
    <property type="match status" value="1"/>
</dbReference>
<comment type="pathway">
    <text evidence="2 16">Amino-acid biosynthesis; L-lysine biosynthesis via DAP pathway; (S)-tetrahydrodipicolinate from L-aspartate: step 1/4.</text>
</comment>
<evidence type="ECO:0000313" key="19">
    <source>
        <dbReference type="Proteomes" id="UP000004754"/>
    </source>
</evidence>